<protein>
    <submittedName>
        <fullName evidence="2">Phosphate uptake regulator PhoU</fullName>
    </submittedName>
</protein>
<evidence type="ECO:0000313" key="2">
    <source>
        <dbReference type="EMBL" id="HHK67882.1"/>
    </source>
</evidence>
<dbReference type="InterPro" id="IPR028366">
    <property type="entry name" value="PhoU"/>
</dbReference>
<feature type="domain" description="PhoU" evidence="1">
    <location>
        <begin position="149"/>
        <end position="236"/>
    </location>
</feature>
<evidence type="ECO:0000259" key="1">
    <source>
        <dbReference type="Pfam" id="PF01895"/>
    </source>
</evidence>
<feature type="domain" description="PhoU" evidence="1">
    <location>
        <begin position="254"/>
        <end position="334"/>
    </location>
</feature>
<comment type="caution">
    <text evidence="2">The sequence shown here is derived from an EMBL/GenBank/DDBJ whole genome shotgun (WGS) entry which is preliminary data.</text>
</comment>
<sequence>MGRVVPHKPGLRALQLIRGGSYTVTLPKWWVDKYDVEKGARLFTLEDGYSLRLSFKDSPKIKKTVEISMDRFDDMRSVRYCLLTYYMQGAYTTVVKSSHPMSSDRKKKLREVRLEMPGMEIVHEDSNKVVYSMIADVVKEKIDDVVQTIHDIALYTHKDSIRALMENNLRLALEVTSREPDMLRIYRKLIRHLSLSSMNPEIAYQCGIRDSNELIMYVLLSRDLHRIFYHALYISRNLIRFGRRITVLDLVQQITSLSEMVQFMQQLAIEAFIDRDFHSVLRVSNLIQDVKSYEERLSFDIIHSVKDIEQAMTLLFILRDIRRIAGYSVAIADAAANRILNPLRAQPAATVLSLESI</sequence>
<dbReference type="Gene3D" id="1.20.58.220">
    <property type="entry name" value="Phosphate transport system protein phou homolog 2, domain 2"/>
    <property type="match status" value="2"/>
</dbReference>
<organism evidence="2">
    <name type="scientific">Caldiarchaeum subterraneum</name>
    <dbReference type="NCBI Taxonomy" id="311458"/>
    <lineage>
        <taxon>Archaea</taxon>
        <taxon>Nitrososphaerota</taxon>
        <taxon>Candidatus Caldarchaeales</taxon>
        <taxon>Candidatus Caldarchaeaceae</taxon>
        <taxon>Candidatus Caldarchaeum</taxon>
    </lineage>
</organism>
<reference evidence="2" key="1">
    <citation type="journal article" date="2020" name="mSystems">
        <title>Genome- and Community-Level Interaction Insights into Carbon Utilization and Element Cycling Functions of Hydrothermarchaeota in Hydrothermal Sediment.</title>
        <authorList>
            <person name="Zhou Z."/>
            <person name="Liu Y."/>
            <person name="Xu W."/>
            <person name="Pan J."/>
            <person name="Luo Z.H."/>
            <person name="Li M."/>
        </authorList>
    </citation>
    <scope>NUCLEOTIDE SEQUENCE [LARGE SCALE GENOMIC DNA]</scope>
    <source>
        <strain evidence="2">SpSt-1056</strain>
    </source>
</reference>
<dbReference type="AlphaFoldDB" id="A0A7C5L738"/>
<proteinExistence type="predicted"/>
<dbReference type="SUPFAM" id="SSF109755">
    <property type="entry name" value="PhoU-like"/>
    <property type="match status" value="1"/>
</dbReference>
<dbReference type="InterPro" id="IPR026022">
    <property type="entry name" value="PhoU_dom"/>
</dbReference>
<gene>
    <name evidence="2" type="ORF">ENM11_01835</name>
</gene>
<dbReference type="PANTHER" id="PTHR42930:SF3">
    <property type="entry name" value="PHOSPHATE-SPECIFIC TRANSPORT SYSTEM ACCESSORY PROTEIN PHOU"/>
    <property type="match status" value="1"/>
</dbReference>
<dbReference type="InterPro" id="IPR038078">
    <property type="entry name" value="PhoU-like_sf"/>
</dbReference>
<accession>A0A7C5L738</accession>
<dbReference type="PANTHER" id="PTHR42930">
    <property type="entry name" value="PHOSPHATE-SPECIFIC TRANSPORT SYSTEM ACCESSORY PROTEIN PHOU"/>
    <property type="match status" value="1"/>
</dbReference>
<dbReference type="Pfam" id="PF01895">
    <property type="entry name" value="PhoU"/>
    <property type="match status" value="2"/>
</dbReference>
<dbReference type="GO" id="GO:0030643">
    <property type="term" value="P:intracellular phosphate ion homeostasis"/>
    <property type="evidence" value="ECO:0007669"/>
    <property type="project" value="InterPro"/>
</dbReference>
<dbReference type="GO" id="GO:0045936">
    <property type="term" value="P:negative regulation of phosphate metabolic process"/>
    <property type="evidence" value="ECO:0007669"/>
    <property type="project" value="InterPro"/>
</dbReference>
<dbReference type="EMBL" id="DRWN01000018">
    <property type="protein sequence ID" value="HHK67882.1"/>
    <property type="molecule type" value="Genomic_DNA"/>
</dbReference>
<name>A0A7C5L738_CALS0</name>